<keyword evidence="4" id="KW-0472">Membrane</keyword>
<dbReference type="Pfam" id="PF08592">
    <property type="entry name" value="Anthrone_oxy"/>
    <property type="match status" value="1"/>
</dbReference>
<dbReference type="EMBL" id="JAWHQM010000006">
    <property type="protein sequence ID" value="KAK5627566.1"/>
    <property type="molecule type" value="Genomic_DNA"/>
</dbReference>
<comment type="subcellular location">
    <subcellularLocation>
        <location evidence="1">Membrane</location>
        <topology evidence="1">Multi-pass membrane protein</topology>
    </subcellularLocation>
</comment>
<protein>
    <submittedName>
        <fullName evidence="6">Uncharacterized protein</fullName>
    </submittedName>
</protein>
<evidence type="ECO:0000256" key="2">
    <source>
        <dbReference type="ARBA" id="ARBA00022692"/>
    </source>
</evidence>
<comment type="similarity">
    <text evidence="5">Belongs to the anthrone oxygenase family.</text>
</comment>
<dbReference type="PANTHER" id="PTHR35042">
    <property type="entry name" value="ANTHRONE OXYGENASE ENCC"/>
    <property type="match status" value="1"/>
</dbReference>
<organism evidence="6 7">
    <name type="scientific">Xylaria bambusicola</name>
    <dbReference type="NCBI Taxonomy" id="326684"/>
    <lineage>
        <taxon>Eukaryota</taxon>
        <taxon>Fungi</taxon>
        <taxon>Dikarya</taxon>
        <taxon>Ascomycota</taxon>
        <taxon>Pezizomycotina</taxon>
        <taxon>Sordariomycetes</taxon>
        <taxon>Xylariomycetidae</taxon>
        <taxon>Xylariales</taxon>
        <taxon>Xylariaceae</taxon>
        <taxon>Xylaria</taxon>
    </lineage>
</organism>
<keyword evidence="7" id="KW-1185">Reference proteome</keyword>
<keyword evidence="3" id="KW-1133">Transmembrane helix</keyword>
<accession>A0AAN7ULJ6</accession>
<dbReference type="AlphaFoldDB" id="A0AAN7ULJ6"/>
<keyword evidence="2" id="KW-0812">Transmembrane</keyword>
<dbReference type="GO" id="GO:0016020">
    <property type="term" value="C:membrane"/>
    <property type="evidence" value="ECO:0007669"/>
    <property type="project" value="UniProtKB-SubCell"/>
</dbReference>
<evidence type="ECO:0000256" key="4">
    <source>
        <dbReference type="ARBA" id="ARBA00023136"/>
    </source>
</evidence>
<evidence type="ECO:0000313" key="6">
    <source>
        <dbReference type="EMBL" id="KAK5627566.1"/>
    </source>
</evidence>
<comment type="caution">
    <text evidence="6">The sequence shown here is derived from an EMBL/GenBank/DDBJ whole genome shotgun (WGS) entry which is preliminary data.</text>
</comment>
<sequence length="205" mass="23138">MGVPALLVDFPPPSSPDHAARARLLGRQWPTFWKVGNVFFRPISTLGIFGYGYTAWAASAQGPSSSLGDWRVYTISAMCHLITVVHSAMNMQPINEKLDALKEPKGHDDTGMAESYARKWIKFNTVRLLNSSNRWHTGTLAGLERLMRAIAMESTNIRLWLCKGINTDYRIYHMYLDILSKSNYISRERGGPNKIEGPKVIIQVR</sequence>
<proteinExistence type="inferred from homology"/>
<evidence type="ECO:0000256" key="3">
    <source>
        <dbReference type="ARBA" id="ARBA00022989"/>
    </source>
</evidence>
<dbReference type="Proteomes" id="UP001305414">
    <property type="component" value="Unassembled WGS sequence"/>
</dbReference>
<evidence type="ECO:0000313" key="7">
    <source>
        <dbReference type="Proteomes" id="UP001305414"/>
    </source>
</evidence>
<evidence type="ECO:0000256" key="1">
    <source>
        <dbReference type="ARBA" id="ARBA00004141"/>
    </source>
</evidence>
<dbReference type="InterPro" id="IPR013901">
    <property type="entry name" value="Anthrone_oxy"/>
</dbReference>
<dbReference type="PANTHER" id="PTHR35042:SF1">
    <property type="entry name" value="DUF1772-DOMAIN-CONTAINING PROTEIN"/>
    <property type="match status" value="1"/>
</dbReference>
<reference evidence="6 7" key="1">
    <citation type="submission" date="2023-10" db="EMBL/GenBank/DDBJ databases">
        <title>Draft genome sequence of Xylaria bambusicola isolate GMP-LS, the root and basal stem rot pathogen of sugarcane in Indonesia.</title>
        <authorList>
            <person name="Selvaraj P."/>
            <person name="Muralishankar V."/>
            <person name="Muruganantham S."/>
            <person name="Sp S."/>
            <person name="Haryani S."/>
            <person name="Lau K.J.X."/>
            <person name="Naqvi N.I."/>
        </authorList>
    </citation>
    <scope>NUCLEOTIDE SEQUENCE [LARGE SCALE GENOMIC DNA]</scope>
    <source>
        <strain evidence="6">GMP-LS</strain>
    </source>
</reference>
<name>A0AAN7ULJ6_9PEZI</name>
<gene>
    <name evidence="6" type="ORF">RRF57_003281</name>
</gene>
<evidence type="ECO:0000256" key="5">
    <source>
        <dbReference type="ARBA" id="ARBA00034313"/>
    </source>
</evidence>